<comment type="caution">
    <text evidence="2">The sequence shown here is derived from an EMBL/GenBank/DDBJ whole genome shotgun (WGS) entry which is preliminary data.</text>
</comment>
<feature type="transmembrane region" description="Helical" evidence="1">
    <location>
        <begin position="462"/>
        <end position="485"/>
    </location>
</feature>
<keyword evidence="1" id="KW-0472">Membrane</keyword>
<feature type="transmembrane region" description="Helical" evidence="1">
    <location>
        <begin position="26"/>
        <end position="47"/>
    </location>
</feature>
<dbReference type="OrthoDB" id="3261041at2"/>
<dbReference type="AlphaFoldDB" id="A0A366KDM3"/>
<keyword evidence="1" id="KW-0812">Transmembrane</keyword>
<dbReference type="RefSeq" id="WP_113852907.1">
    <property type="nucleotide sequence ID" value="NZ_PDCH01000002.1"/>
</dbReference>
<accession>A0A366KDM3</accession>
<feature type="transmembrane region" description="Helical" evidence="1">
    <location>
        <begin position="497"/>
        <end position="516"/>
    </location>
</feature>
<evidence type="ECO:0000313" key="3">
    <source>
        <dbReference type="Proteomes" id="UP000252345"/>
    </source>
</evidence>
<dbReference type="EMBL" id="PDCH01000002">
    <property type="protein sequence ID" value="RBP99810.1"/>
    <property type="molecule type" value="Genomic_DNA"/>
</dbReference>
<evidence type="ECO:0000256" key="1">
    <source>
        <dbReference type="SAM" id="Phobius"/>
    </source>
</evidence>
<feature type="transmembrane region" description="Helical" evidence="1">
    <location>
        <begin position="106"/>
        <end position="133"/>
    </location>
</feature>
<feature type="transmembrane region" description="Helical" evidence="1">
    <location>
        <begin position="312"/>
        <end position="329"/>
    </location>
</feature>
<feature type="transmembrane region" description="Helical" evidence="1">
    <location>
        <begin position="335"/>
        <end position="357"/>
    </location>
</feature>
<feature type="transmembrane region" description="Helical" evidence="1">
    <location>
        <begin position="62"/>
        <end position="85"/>
    </location>
</feature>
<keyword evidence="3" id="KW-1185">Reference proteome</keyword>
<feature type="transmembrane region" description="Helical" evidence="1">
    <location>
        <begin position="412"/>
        <end position="441"/>
    </location>
</feature>
<reference evidence="2 3" key="1">
    <citation type="submission" date="2017-10" db="EMBL/GenBank/DDBJ databases">
        <title>Bifidobacterium xylocopum sp. nov. and Bifidobacterium aemilianum sp. nov., from the carpenter bee (Xylocopa violacea) digestive tract.</title>
        <authorList>
            <person name="Alberoni D."/>
            <person name="Baffoni L."/>
            <person name="Di Gioia D."/>
            <person name="Gaggia F."/>
            <person name="Biavati B."/>
        </authorList>
    </citation>
    <scope>NUCLEOTIDE SEQUENCE [LARGE SCALE GENOMIC DNA]</scope>
    <source>
        <strain evidence="2 3">XV2</strain>
    </source>
</reference>
<organism evidence="2 3">
    <name type="scientific">Bifidobacterium xylocopae</name>
    <dbReference type="NCBI Taxonomy" id="2493119"/>
    <lineage>
        <taxon>Bacteria</taxon>
        <taxon>Bacillati</taxon>
        <taxon>Actinomycetota</taxon>
        <taxon>Actinomycetes</taxon>
        <taxon>Bifidobacteriales</taxon>
        <taxon>Bifidobacteriaceae</taxon>
        <taxon>Bifidobacterium</taxon>
    </lineage>
</organism>
<gene>
    <name evidence="2" type="ORF">CRD59_01895</name>
</gene>
<feature type="transmembrane region" description="Helical" evidence="1">
    <location>
        <begin position="382"/>
        <end position="406"/>
    </location>
</feature>
<feature type="transmembrane region" description="Helical" evidence="1">
    <location>
        <begin position="139"/>
        <end position="159"/>
    </location>
</feature>
<sequence length="538" mass="57853">MSEILTIARLRWALTFATVKRSSWQLVGATIAVILALQAVAGSWFLAVTEGEGLDRTSAADVRVTMVCALAALSVTVIMFQLMVIGEGSTLSPRRFVLFGIPDRRLQAGLMVAGLVGLPAICALICFLALAFLCRGLGPVVVIVSILAAPVAVLTMMSLSKAVLSLATSLASSQRAQNALYLVVFILFMLICSLPQTISPAADAGTLSVAQVRPFADILAFTPLAAAFQLPFDAANGDWAFLLLRLLILALTCWFCFAISTWCLRHLRLSEGRTGARNKAHGLGVFTRMPDSPSGAISARLVIYLRRDPRQLLYFLLPVIFLVVFGIQGRGLPGLAWQGVFLGALFLCMYTANNLAYDGPGIRMQVMAGLPGKADRKGRVRVYLWIMSTYMIVECFVAAFISDYWWGGRHLAYALVIACVVEGVLMAGIGLAQVLSCLLIYPVAPIDKPFSSPQGRAMAQGFFPFVQLLGNILVVLPTIIAFFALDGTGAGGRPEWLLAPIALVNGLAVLALGVNWGGRILDRRQLAIVAILDRYASL</sequence>
<keyword evidence="1" id="KW-1133">Transmembrane helix</keyword>
<dbReference type="Proteomes" id="UP000252345">
    <property type="component" value="Unassembled WGS sequence"/>
</dbReference>
<evidence type="ECO:0000313" key="2">
    <source>
        <dbReference type="EMBL" id="RBP99810.1"/>
    </source>
</evidence>
<feature type="transmembrane region" description="Helical" evidence="1">
    <location>
        <begin position="239"/>
        <end position="264"/>
    </location>
</feature>
<protein>
    <submittedName>
        <fullName evidence="2">ABC transporter permease</fullName>
    </submittedName>
</protein>
<name>A0A366KDM3_9BIFI</name>
<proteinExistence type="predicted"/>
<feature type="transmembrane region" description="Helical" evidence="1">
    <location>
        <begin position="179"/>
        <end position="198"/>
    </location>
</feature>